<feature type="signal peptide" evidence="1">
    <location>
        <begin position="1"/>
        <end position="23"/>
    </location>
</feature>
<name>A0ABW9RYJ6_9BACT</name>
<dbReference type="Proteomes" id="UP000798808">
    <property type="component" value="Unassembled WGS sequence"/>
</dbReference>
<sequence length="304" mass="34894">MKSILHIFVLTLLSSGLSCSQEAGNPPSAKEQDKPYKNEEFNAYWYSGKAEVAAYNLKQSRYGEIHDGKAVLIFVTEPFSKSKQVKLDNPEQARDDKITVMKLNFTKKFTTGIYPYSMMLSSFTPVDSYNHSKTLKVTMSSQEWCGQVYSQMNLDRRKYSLKSFSYFEKEGDQDLSIEAALLEDELWNQIRLNYKALPVGEIKIIPGLFHTRLMHKNLKPVLATATLNEEGGQITYQVKYPERSLSITFDKVFPYQIQSWEETYNGIGGKELTTSATLDKTLHIDYWSKNSVSDKYLRDSLNLK</sequence>
<protein>
    <recommendedName>
        <fullName evidence="4">Septum formation inhibitor Maf</fullName>
    </recommendedName>
</protein>
<feature type="chain" id="PRO_5045066677" description="Septum formation inhibitor Maf" evidence="1">
    <location>
        <begin position="24"/>
        <end position="304"/>
    </location>
</feature>
<evidence type="ECO:0000313" key="3">
    <source>
        <dbReference type="Proteomes" id="UP000798808"/>
    </source>
</evidence>
<keyword evidence="1" id="KW-0732">Signal</keyword>
<dbReference type="PROSITE" id="PS51257">
    <property type="entry name" value="PROKAR_LIPOPROTEIN"/>
    <property type="match status" value="1"/>
</dbReference>
<evidence type="ECO:0000313" key="2">
    <source>
        <dbReference type="EMBL" id="MTI28796.1"/>
    </source>
</evidence>
<comment type="caution">
    <text evidence="2">The sequence shown here is derived from an EMBL/GenBank/DDBJ whole genome shotgun (WGS) entry which is preliminary data.</text>
</comment>
<keyword evidence="3" id="KW-1185">Reference proteome</keyword>
<accession>A0ABW9RYJ6</accession>
<gene>
    <name evidence="2" type="ORF">E1163_27805</name>
</gene>
<evidence type="ECO:0000256" key="1">
    <source>
        <dbReference type="SAM" id="SignalP"/>
    </source>
</evidence>
<dbReference type="EMBL" id="SMLW01000672">
    <property type="protein sequence ID" value="MTI28796.1"/>
    <property type="molecule type" value="Genomic_DNA"/>
</dbReference>
<organism evidence="2 3">
    <name type="scientific">Fulvivirga kasyanovii</name>
    <dbReference type="NCBI Taxonomy" id="396812"/>
    <lineage>
        <taxon>Bacteria</taxon>
        <taxon>Pseudomonadati</taxon>
        <taxon>Bacteroidota</taxon>
        <taxon>Cytophagia</taxon>
        <taxon>Cytophagales</taxon>
        <taxon>Fulvivirgaceae</taxon>
        <taxon>Fulvivirga</taxon>
    </lineage>
</organism>
<evidence type="ECO:0008006" key="4">
    <source>
        <dbReference type="Google" id="ProtNLM"/>
    </source>
</evidence>
<proteinExistence type="predicted"/>
<reference evidence="2 3" key="1">
    <citation type="submission" date="2019-02" db="EMBL/GenBank/DDBJ databases">
        <authorList>
            <person name="Goldberg S.R."/>
            <person name="Haltli B.A."/>
            <person name="Correa H."/>
            <person name="Russell K.G."/>
        </authorList>
    </citation>
    <scope>NUCLEOTIDE SEQUENCE [LARGE SCALE GENOMIC DNA]</scope>
    <source>
        <strain evidence="2 3">JCM 16186</strain>
    </source>
</reference>